<keyword evidence="1" id="KW-0812">Transmembrane</keyword>
<name>A0ABU8EJ90_9BACL</name>
<gene>
    <name evidence="2" type="ORF">SZL87_11210</name>
</gene>
<reference evidence="2 3" key="1">
    <citation type="submission" date="2023-12" db="EMBL/GenBank/DDBJ databases">
        <authorList>
            <person name="Easwaran N."/>
            <person name="Lazarus H.P.S."/>
        </authorList>
    </citation>
    <scope>NUCLEOTIDE SEQUENCE [LARGE SCALE GENOMIC DNA]</scope>
    <source>
        <strain evidence="2 3">VIT-2023</strain>
    </source>
</reference>
<organism evidence="2 3">
    <name type="scientific">Exiguobacterium indicum</name>
    <dbReference type="NCBI Taxonomy" id="296995"/>
    <lineage>
        <taxon>Bacteria</taxon>
        <taxon>Bacillati</taxon>
        <taxon>Bacillota</taxon>
        <taxon>Bacilli</taxon>
        <taxon>Bacillales</taxon>
        <taxon>Bacillales Family XII. Incertae Sedis</taxon>
        <taxon>Exiguobacterium</taxon>
    </lineage>
</organism>
<comment type="caution">
    <text evidence="2">The sequence shown here is derived from an EMBL/GenBank/DDBJ whole genome shotgun (WGS) entry which is preliminary data.</text>
</comment>
<keyword evidence="1" id="KW-1133">Transmembrane helix</keyword>
<protein>
    <submittedName>
        <fullName evidence="2">Uncharacterized protein</fullName>
    </submittedName>
</protein>
<dbReference type="RefSeq" id="WP_276327335.1">
    <property type="nucleotide sequence ID" value="NZ_JBAWKY010000003.1"/>
</dbReference>
<evidence type="ECO:0000313" key="2">
    <source>
        <dbReference type="EMBL" id="MEI4462996.1"/>
    </source>
</evidence>
<evidence type="ECO:0000256" key="1">
    <source>
        <dbReference type="SAM" id="Phobius"/>
    </source>
</evidence>
<keyword evidence="1" id="KW-0472">Membrane</keyword>
<proteinExistence type="predicted"/>
<keyword evidence="3" id="KW-1185">Reference proteome</keyword>
<dbReference type="EMBL" id="JBAWKY010000003">
    <property type="protein sequence ID" value="MEI4462996.1"/>
    <property type="molecule type" value="Genomic_DNA"/>
</dbReference>
<evidence type="ECO:0000313" key="3">
    <source>
        <dbReference type="Proteomes" id="UP001387110"/>
    </source>
</evidence>
<dbReference type="GeneID" id="90839179"/>
<accession>A0ABU8EJ90</accession>
<dbReference type="Proteomes" id="UP001387110">
    <property type="component" value="Unassembled WGS sequence"/>
</dbReference>
<sequence>MTKPRFEWDETVDRVFFGKTGIFSFLIIVGGILYLLYDLYL</sequence>
<feature type="transmembrane region" description="Helical" evidence="1">
    <location>
        <begin position="20"/>
        <end position="40"/>
    </location>
</feature>